<dbReference type="Proteomes" id="UP000018842">
    <property type="component" value="Unassembled WGS sequence"/>
</dbReference>
<accession>W4PJL6</accession>
<evidence type="ECO:0000313" key="1">
    <source>
        <dbReference type="EMBL" id="GAE19957.1"/>
    </source>
</evidence>
<comment type="caution">
    <text evidence="1">The sequence shown here is derived from an EMBL/GenBank/DDBJ whole genome shotgun (WGS) entry which is preliminary data.</text>
</comment>
<gene>
    <name evidence="1" type="ORF">JCM6294_3079</name>
</gene>
<name>W4PJL6_9BACE</name>
<proteinExistence type="predicted"/>
<reference evidence="2" key="1">
    <citation type="journal article" date="2014" name="Genome">
        <title>Draft Genome Sequences of Three Strains of Bacteroides pyogenes Isolated from a Cat and Swine.</title>
        <authorList>
            <person name="Sakamoto M."/>
            <person name="Oshima K."/>
            <person name="Suda W."/>
            <person name="Kitamura K."/>
            <person name="Iida T."/>
            <person name="Hattori M."/>
            <person name="Ohkuma M."/>
        </authorList>
    </citation>
    <scope>NUCLEOTIDE SEQUENCE [LARGE SCALE GENOMIC DNA]</scope>
    <source>
        <strain evidence="2">JCM 6294</strain>
    </source>
</reference>
<dbReference type="AlphaFoldDB" id="W4PJL6"/>
<evidence type="ECO:0000313" key="2">
    <source>
        <dbReference type="Proteomes" id="UP000018842"/>
    </source>
</evidence>
<dbReference type="EMBL" id="BAIR01000034">
    <property type="protein sequence ID" value="GAE19957.1"/>
    <property type="molecule type" value="Genomic_DNA"/>
</dbReference>
<organism evidence="1 2">
    <name type="scientific">Bacteroides pyogenes DSM 20611 = JCM 6294</name>
    <dbReference type="NCBI Taxonomy" id="1121100"/>
    <lineage>
        <taxon>Bacteria</taxon>
        <taxon>Pseudomonadati</taxon>
        <taxon>Bacteroidota</taxon>
        <taxon>Bacteroidia</taxon>
        <taxon>Bacteroidales</taxon>
        <taxon>Bacteroidaceae</taxon>
        <taxon>Bacteroides</taxon>
    </lineage>
</organism>
<protein>
    <submittedName>
        <fullName evidence="1">Uncharacterized protein</fullName>
    </submittedName>
</protein>
<sequence>MVQSGRHSGYFHRKITAISSCRTEAGALNASVRNLRRRFVKRRITVSKGTNYFLPKCKSLFIKRQITVSGVYSQNRNRSNFASAGIGKLHSQARRRIAYHCNKNSKYLAAMSYAD</sequence>